<feature type="transmembrane region" description="Helical" evidence="6">
    <location>
        <begin position="195"/>
        <end position="212"/>
    </location>
</feature>
<feature type="transmembrane region" description="Helical" evidence="6">
    <location>
        <begin position="89"/>
        <end position="111"/>
    </location>
</feature>
<keyword evidence="3 6" id="KW-0812">Transmembrane</keyword>
<keyword evidence="9" id="KW-1185">Reference proteome</keyword>
<evidence type="ECO:0000256" key="4">
    <source>
        <dbReference type="ARBA" id="ARBA00022989"/>
    </source>
</evidence>
<accession>A0AA88AHV9</accession>
<feature type="transmembrane region" description="Helical" evidence="6">
    <location>
        <begin position="53"/>
        <end position="77"/>
    </location>
</feature>
<dbReference type="EMBL" id="BTGU01000022">
    <property type="protein sequence ID" value="GMN46318.1"/>
    <property type="molecule type" value="Genomic_DNA"/>
</dbReference>
<evidence type="ECO:0000256" key="7">
    <source>
        <dbReference type="SAM" id="MobiDB-lite"/>
    </source>
</evidence>
<organism evidence="8 9">
    <name type="scientific">Ficus carica</name>
    <name type="common">Common fig</name>
    <dbReference type="NCBI Taxonomy" id="3494"/>
    <lineage>
        <taxon>Eukaryota</taxon>
        <taxon>Viridiplantae</taxon>
        <taxon>Streptophyta</taxon>
        <taxon>Embryophyta</taxon>
        <taxon>Tracheophyta</taxon>
        <taxon>Spermatophyta</taxon>
        <taxon>Magnoliopsida</taxon>
        <taxon>eudicotyledons</taxon>
        <taxon>Gunneridae</taxon>
        <taxon>Pentapetalae</taxon>
        <taxon>rosids</taxon>
        <taxon>fabids</taxon>
        <taxon>Rosales</taxon>
        <taxon>Moraceae</taxon>
        <taxon>Ficeae</taxon>
        <taxon>Ficus</taxon>
    </lineage>
</organism>
<feature type="transmembrane region" description="Helical" evidence="6">
    <location>
        <begin position="272"/>
        <end position="292"/>
    </location>
</feature>
<dbReference type="Proteomes" id="UP001187192">
    <property type="component" value="Unassembled WGS sequence"/>
</dbReference>
<feature type="region of interest" description="Disordered" evidence="7">
    <location>
        <begin position="448"/>
        <end position="471"/>
    </location>
</feature>
<feature type="transmembrane region" description="Helical" evidence="6">
    <location>
        <begin position="416"/>
        <end position="437"/>
    </location>
</feature>
<dbReference type="AlphaFoldDB" id="A0AA88AHV9"/>
<dbReference type="CDD" id="cd13132">
    <property type="entry name" value="MATE_eukaryotic"/>
    <property type="match status" value="1"/>
</dbReference>
<evidence type="ECO:0000256" key="1">
    <source>
        <dbReference type="ARBA" id="ARBA00004141"/>
    </source>
</evidence>
<dbReference type="InterPro" id="IPR045069">
    <property type="entry name" value="MATE_euk"/>
</dbReference>
<dbReference type="GO" id="GO:0016020">
    <property type="term" value="C:membrane"/>
    <property type="evidence" value="ECO:0007669"/>
    <property type="project" value="UniProtKB-SubCell"/>
</dbReference>
<evidence type="ECO:0000256" key="3">
    <source>
        <dbReference type="ARBA" id="ARBA00022692"/>
    </source>
</evidence>
<dbReference type="InterPro" id="IPR002528">
    <property type="entry name" value="MATE_fam"/>
</dbReference>
<name>A0AA88AHV9_FICCA</name>
<comment type="caution">
    <text evidence="8">The sequence shown here is derived from an EMBL/GenBank/DDBJ whole genome shotgun (WGS) entry which is preliminary data.</text>
</comment>
<evidence type="ECO:0000313" key="8">
    <source>
        <dbReference type="EMBL" id="GMN46318.1"/>
    </source>
</evidence>
<evidence type="ECO:0000256" key="5">
    <source>
        <dbReference type="ARBA" id="ARBA00023136"/>
    </source>
</evidence>
<feature type="transmembrane region" description="Helical" evidence="6">
    <location>
        <begin position="313"/>
        <end position="336"/>
    </location>
</feature>
<keyword evidence="4 6" id="KW-1133">Transmembrane helix</keyword>
<proteinExistence type="inferred from homology"/>
<dbReference type="GO" id="GO:0015297">
    <property type="term" value="F:antiporter activity"/>
    <property type="evidence" value="ECO:0007669"/>
    <property type="project" value="InterPro"/>
</dbReference>
<feature type="compositionally biased region" description="Polar residues" evidence="7">
    <location>
        <begin position="455"/>
        <end position="471"/>
    </location>
</feature>
<dbReference type="NCBIfam" id="TIGR00797">
    <property type="entry name" value="matE"/>
    <property type="match status" value="1"/>
</dbReference>
<evidence type="ECO:0000256" key="2">
    <source>
        <dbReference type="ARBA" id="ARBA00010199"/>
    </source>
</evidence>
<sequence>MGIWQKEFGKEAMKQLWLAGPLFSVGLLQYSLQVISVMFVGHLSELALSGASMGTSFASVTGFNLLMGLASALDTLCGQSFGAGRYHMLGVHTQTAMLVLSVTSFFLAIIWANTEPILVTMHQDHAIAKEAGRYALFMIPSIFAFGLLQCFLKFLQTQNIVFPMVVSSGIVAFFHILLCWLLVFKVRLGSRGAALANSISYWLNVLLISLYVKFSSSCSNTWTGFSKDGARKILPFLKLSIPSALMLCLKVWTFELVVLLSGLLPNPKLETSVLSICLNTFGVLWMIPFGLSAAVSTRVSNELGAGHPQTARLAVRVVLVLVFVEGLIMGSVVIMFRKKWGEIYSTETQVIGYVASMMPIIAISSFLDGIQSVLSGIARGCGWQKMGAYVNLAAFYVVGVPISIVMAFVVHLKSKGFFLGIIAAFVVQISYLLVITVRSDWEKEATKATNRVEESTNAPPDLASTNQTATD</sequence>
<dbReference type="GO" id="GO:1990961">
    <property type="term" value="P:xenobiotic detoxification by transmembrane export across the plasma membrane"/>
    <property type="evidence" value="ECO:0007669"/>
    <property type="project" value="InterPro"/>
</dbReference>
<dbReference type="PANTHER" id="PTHR11206">
    <property type="entry name" value="MULTIDRUG RESISTANCE PROTEIN"/>
    <property type="match status" value="1"/>
</dbReference>
<comment type="subcellular location">
    <subcellularLocation>
        <location evidence="1">Membrane</location>
        <topology evidence="1">Multi-pass membrane protein</topology>
    </subcellularLocation>
</comment>
<evidence type="ECO:0000256" key="6">
    <source>
        <dbReference type="RuleBase" id="RU004914"/>
    </source>
</evidence>
<gene>
    <name evidence="8" type="ORF">TIFTF001_015507</name>
</gene>
<feature type="transmembrane region" description="Helical" evidence="6">
    <location>
        <begin position="160"/>
        <end position="183"/>
    </location>
</feature>
<feature type="transmembrane region" description="Helical" evidence="6">
    <location>
        <begin position="388"/>
        <end position="410"/>
    </location>
</feature>
<reference evidence="8" key="1">
    <citation type="submission" date="2023-07" db="EMBL/GenBank/DDBJ databases">
        <title>draft genome sequence of fig (Ficus carica).</title>
        <authorList>
            <person name="Takahashi T."/>
            <person name="Nishimura K."/>
        </authorList>
    </citation>
    <scope>NUCLEOTIDE SEQUENCE</scope>
</reference>
<protein>
    <recommendedName>
        <fullName evidence="6">Protein DETOXIFICATION</fullName>
    </recommendedName>
    <alternativeName>
        <fullName evidence="6">Multidrug and toxic compound extrusion protein</fullName>
    </alternativeName>
</protein>
<feature type="transmembrane region" description="Helical" evidence="6">
    <location>
        <begin position="131"/>
        <end position="148"/>
    </location>
</feature>
<comment type="similarity">
    <text evidence="2 6">Belongs to the multi antimicrobial extrusion (MATE) (TC 2.A.66.1) family.</text>
</comment>
<feature type="transmembrane region" description="Helical" evidence="6">
    <location>
        <begin position="233"/>
        <end position="252"/>
    </location>
</feature>
<keyword evidence="5 6" id="KW-0472">Membrane</keyword>
<dbReference type="GO" id="GO:0042910">
    <property type="term" value="F:xenobiotic transmembrane transporter activity"/>
    <property type="evidence" value="ECO:0007669"/>
    <property type="project" value="InterPro"/>
</dbReference>
<dbReference type="Pfam" id="PF01554">
    <property type="entry name" value="MatE"/>
    <property type="match status" value="2"/>
</dbReference>
<feature type="transmembrane region" description="Helical" evidence="6">
    <location>
        <begin position="348"/>
        <end position="367"/>
    </location>
</feature>
<feature type="transmembrane region" description="Helical" evidence="6">
    <location>
        <begin position="16"/>
        <end position="41"/>
    </location>
</feature>
<evidence type="ECO:0000313" key="9">
    <source>
        <dbReference type="Proteomes" id="UP001187192"/>
    </source>
</evidence>